<sequence length="96" mass="11158">MRATLVQAAHGARRSKTYLGERYRRLKKRRGSKRAALAVGHNILVIYSQMMKTGEPYREKGEAFFHQTNLDQVEHRLIHRLEQLGYQVSRQPQPAA</sequence>
<dbReference type="AlphaFoldDB" id="A0A4V0YYV7"/>
<evidence type="ECO:0008006" key="3">
    <source>
        <dbReference type="Google" id="ProtNLM"/>
    </source>
</evidence>
<dbReference type="Proteomes" id="UP000290365">
    <property type="component" value="Chromosome"/>
</dbReference>
<organism evidence="1 2">
    <name type="scientific">Ktedonosporobacter rubrisoli</name>
    <dbReference type="NCBI Taxonomy" id="2509675"/>
    <lineage>
        <taxon>Bacteria</taxon>
        <taxon>Bacillati</taxon>
        <taxon>Chloroflexota</taxon>
        <taxon>Ktedonobacteria</taxon>
        <taxon>Ktedonobacterales</taxon>
        <taxon>Ktedonosporobacteraceae</taxon>
        <taxon>Ktedonosporobacter</taxon>
    </lineage>
</organism>
<protein>
    <recommendedName>
        <fullName evidence="3">IS110 family transposase</fullName>
    </recommendedName>
</protein>
<reference evidence="1 2" key="1">
    <citation type="submission" date="2019-01" db="EMBL/GenBank/DDBJ databases">
        <title>Ktedonosporobacter rubrisoli SCAWS-G2.</title>
        <authorList>
            <person name="Huang Y."/>
            <person name="Yan B."/>
        </authorList>
    </citation>
    <scope>NUCLEOTIDE SEQUENCE [LARGE SCALE GENOMIC DNA]</scope>
    <source>
        <strain evidence="1 2">SCAWS-G2</strain>
    </source>
</reference>
<evidence type="ECO:0000313" key="2">
    <source>
        <dbReference type="Proteomes" id="UP000290365"/>
    </source>
</evidence>
<accession>A0A4V0YYV7</accession>
<evidence type="ECO:0000313" key="1">
    <source>
        <dbReference type="EMBL" id="QBD77561.1"/>
    </source>
</evidence>
<gene>
    <name evidence="1" type="ORF">EPA93_16810</name>
</gene>
<name>A0A4V0YYV7_KTERU</name>
<dbReference type="EMBL" id="CP035758">
    <property type="protein sequence ID" value="QBD77561.1"/>
    <property type="molecule type" value="Genomic_DNA"/>
</dbReference>
<dbReference type="KEGG" id="kbs:EPA93_16810"/>
<proteinExistence type="predicted"/>
<keyword evidence="2" id="KW-1185">Reference proteome</keyword>
<dbReference type="OrthoDB" id="166133at2"/>
<dbReference type="RefSeq" id="WP_129888616.1">
    <property type="nucleotide sequence ID" value="NZ_CP035758.1"/>
</dbReference>